<sequence>MVNDGLSMLDLAIKAGARACKVSRESGAIQSLNWLKSSKTPREAGTLIL</sequence>
<gene>
    <name evidence="1" type="ORF">PVE_R1G3258</name>
</gene>
<evidence type="ECO:0000313" key="2">
    <source>
        <dbReference type="Proteomes" id="UP000245431"/>
    </source>
</evidence>
<protein>
    <submittedName>
        <fullName evidence="1">Uncharacterized protein</fullName>
    </submittedName>
</protein>
<organism evidence="1 2">
    <name type="scientific">Pseudomonas veronii 1YdBTEX2</name>
    <dbReference type="NCBI Taxonomy" id="1295141"/>
    <lineage>
        <taxon>Bacteria</taxon>
        <taxon>Pseudomonadati</taxon>
        <taxon>Pseudomonadota</taxon>
        <taxon>Gammaproteobacteria</taxon>
        <taxon>Pseudomonadales</taxon>
        <taxon>Pseudomonadaceae</taxon>
        <taxon>Pseudomonas</taxon>
    </lineage>
</organism>
<name>A0A1D3JYI8_PSEVE</name>
<accession>A0A1D3JYI8</accession>
<reference evidence="2" key="1">
    <citation type="submission" date="2016-07" db="EMBL/GenBank/DDBJ databases">
        <authorList>
            <person name="Florea S."/>
            <person name="Webb J.S."/>
            <person name="Jaromczyk J."/>
            <person name="Schardl C.L."/>
        </authorList>
    </citation>
    <scope>NUCLEOTIDE SEQUENCE [LARGE SCALE GENOMIC DNA]</scope>
    <source>
        <strain evidence="2">1YdBTEX2</strain>
    </source>
</reference>
<proteinExistence type="predicted"/>
<dbReference type="EMBL" id="LT599583">
    <property type="protein sequence ID" value="SBW81140.1"/>
    <property type="molecule type" value="Genomic_DNA"/>
</dbReference>
<dbReference type="Proteomes" id="UP000245431">
    <property type="component" value="Chromosome PVE_r1"/>
</dbReference>
<dbReference type="AlphaFoldDB" id="A0A1D3JYI8"/>
<evidence type="ECO:0000313" key="1">
    <source>
        <dbReference type="EMBL" id="SBW81140.1"/>
    </source>
</evidence>